<name>A0A6G1X944_9BACI</name>
<gene>
    <name evidence="1" type="ORF">GH754_14105</name>
</gene>
<evidence type="ECO:0000313" key="2">
    <source>
        <dbReference type="Proteomes" id="UP000480185"/>
    </source>
</evidence>
<keyword evidence="2" id="KW-1185">Reference proteome</keyword>
<comment type="caution">
    <text evidence="1">The sequence shown here is derived from an EMBL/GenBank/DDBJ whole genome shotgun (WGS) entry which is preliminary data.</text>
</comment>
<dbReference type="RefSeq" id="WP_153729317.1">
    <property type="nucleotide sequence ID" value="NZ_WJNH01000009.1"/>
</dbReference>
<dbReference type="OrthoDB" id="9964754at2"/>
<organism evidence="1 2">
    <name type="scientific">Salinibacillus xinjiangensis</name>
    <dbReference type="NCBI Taxonomy" id="1229268"/>
    <lineage>
        <taxon>Bacteria</taxon>
        <taxon>Bacillati</taxon>
        <taxon>Bacillota</taxon>
        <taxon>Bacilli</taxon>
        <taxon>Bacillales</taxon>
        <taxon>Bacillaceae</taxon>
        <taxon>Salinibacillus</taxon>
    </lineage>
</organism>
<proteinExistence type="predicted"/>
<protein>
    <submittedName>
        <fullName evidence="1">Uncharacterized protein</fullName>
    </submittedName>
</protein>
<reference evidence="1 2" key="1">
    <citation type="submission" date="2019-11" db="EMBL/GenBank/DDBJ databases">
        <authorList>
            <person name="Li J."/>
        </authorList>
    </citation>
    <scope>NUCLEOTIDE SEQUENCE [LARGE SCALE GENOMIC DNA]</scope>
    <source>
        <strain evidence="1 2">J4</strain>
    </source>
</reference>
<dbReference type="Proteomes" id="UP000480185">
    <property type="component" value="Unassembled WGS sequence"/>
</dbReference>
<sequence length="57" mass="6620">MKVKEKLLNQKNTNVSVLTFSTDKKVPPAKYETGFKKVNSRSAKKHQHFYAKLRNLV</sequence>
<accession>A0A6G1X944</accession>
<dbReference type="AlphaFoldDB" id="A0A6G1X944"/>
<evidence type="ECO:0000313" key="1">
    <source>
        <dbReference type="EMBL" id="MRG87426.1"/>
    </source>
</evidence>
<dbReference type="EMBL" id="WJNH01000009">
    <property type="protein sequence ID" value="MRG87426.1"/>
    <property type="molecule type" value="Genomic_DNA"/>
</dbReference>